<sequence length="328" mass="36744">MSLIGHGWDNEFGRFENSVTNLFDDFFKDLNVARRSGPRGTRPYRGAWVPALDVHETEKEYVVNAELPGISKDQISLDVRDSALVISGENKQDQRYKEGNTHIQERRYGSFSRTISLPPNAKSDDITAKFEQGILEVKIPKGEAPEMTRTKFRPCIDLHNGQVKQIVGGSLNESSPGELKTNFISSESPSYYAELYKQNNLTGAHVIKLGAGNDEAAREALNTWPGGLQIGGGITIDNAEEWLKAGADKIIVTSYLFPGAKFSLSRLQDLCEKVGRERIVVDVSCRRREDKWIVAMNKWQTMTDMEVNRGIILVFPIPKLDLDLVTKI</sequence>
<proteinExistence type="predicted"/>
<organism evidence="1 2">
    <name type="scientific">Acaulospora colombiana</name>
    <dbReference type="NCBI Taxonomy" id="27376"/>
    <lineage>
        <taxon>Eukaryota</taxon>
        <taxon>Fungi</taxon>
        <taxon>Fungi incertae sedis</taxon>
        <taxon>Mucoromycota</taxon>
        <taxon>Glomeromycotina</taxon>
        <taxon>Glomeromycetes</taxon>
        <taxon>Diversisporales</taxon>
        <taxon>Acaulosporaceae</taxon>
        <taxon>Acaulospora</taxon>
    </lineage>
</organism>
<evidence type="ECO:0000313" key="1">
    <source>
        <dbReference type="EMBL" id="CAG8617845.1"/>
    </source>
</evidence>
<dbReference type="EMBL" id="CAJVPT010016279">
    <property type="protein sequence ID" value="CAG8617845.1"/>
    <property type="molecule type" value="Genomic_DNA"/>
</dbReference>
<keyword evidence="2" id="KW-1185">Reference proteome</keyword>
<evidence type="ECO:0000313" key="2">
    <source>
        <dbReference type="Proteomes" id="UP000789525"/>
    </source>
</evidence>
<dbReference type="Proteomes" id="UP000789525">
    <property type="component" value="Unassembled WGS sequence"/>
</dbReference>
<reference evidence="1" key="1">
    <citation type="submission" date="2021-06" db="EMBL/GenBank/DDBJ databases">
        <authorList>
            <person name="Kallberg Y."/>
            <person name="Tangrot J."/>
            <person name="Rosling A."/>
        </authorList>
    </citation>
    <scope>NUCLEOTIDE SEQUENCE</scope>
    <source>
        <strain evidence="1">CL356</strain>
    </source>
</reference>
<gene>
    <name evidence="1" type="ORF">ACOLOM_LOCUS7228</name>
</gene>
<name>A0ACA9MW38_9GLOM</name>
<accession>A0ACA9MW38</accession>
<comment type="caution">
    <text evidence="1">The sequence shown here is derived from an EMBL/GenBank/DDBJ whole genome shotgun (WGS) entry which is preliminary data.</text>
</comment>
<protein>
    <submittedName>
        <fullName evidence="1">5242_t:CDS:1</fullName>
    </submittedName>
</protein>